<name>A0AAP5I2V7_9CYAN</name>
<dbReference type="PROSITE" id="PS51725">
    <property type="entry name" value="ABM"/>
    <property type="match status" value="1"/>
</dbReference>
<protein>
    <submittedName>
        <fullName evidence="2">Antibiotic biosynthesis monooxygenase</fullName>
    </submittedName>
</protein>
<dbReference type="PANTHER" id="PTHR33336">
    <property type="entry name" value="QUINOL MONOOXYGENASE YGIN-RELATED"/>
    <property type="match status" value="1"/>
</dbReference>
<gene>
    <name evidence="2" type="ORF">G7B40_004195</name>
</gene>
<dbReference type="GO" id="GO:0004497">
    <property type="term" value="F:monooxygenase activity"/>
    <property type="evidence" value="ECO:0007669"/>
    <property type="project" value="UniProtKB-KW"/>
</dbReference>
<evidence type="ECO:0000313" key="3">
    <source>
        <dbReference type="Proteomes" id="UP000667802"/>
    </source>
</evidence>
<dbReference type="PANTHER" id="PTHR33336:SF3">
    <property type="entry name" value="ABM DOMAIN-CONTAINING PROTEIN"/>
    <property type="match status" value="1"/>
</dbReference>
<accession>A0AAP5I2V7</accession>
<evidence type="ECO:0000313" key="2">
    <source>
        <dbReference type="EMBL" id="MDR9893774.1"/>
    </source>
</evidence>
<dbReference type="RefSeq" id="WP_208338233.1">
    <property type="nucleotide sequence ID" value="NZ_CAWQFN010000041.1"/>
</dbReference>
<feature type="domain" description="ABM" evidence="1">
    <location>
        <begin position="6"/>
        <end position="94"/>
    </location>
</feature>
<evidence type="ECO:0000259" key="1">
    <source>
        <dbReference type="PROSITE" id="PS51725"/>
    </source>
</evidence>
<keyword evidence="2" id="KW-0503">Monooxygenase</keyword>
<keyword evidence="3" id="KW-1185">Reference proteome</keyword>
<keyword evidence="2" id="KW-0560">Oxidoreductase</keyword>
<proteinExistence type="predicted"/>
<comment type="caution">
    <text evidence="2">The sequence shown here is derived from an EMBL/GenBank/DDBJ whole genome shotgun (WGS) entry which is preliminary data.</text>
</comment>
<dbReference type="Pfam" id="PF03992">
    <property type="entry name" value="ABM"/>
    <property type="match status" value="1"/>
</dbReference>
<dbReference type="InterPro" id="IPR011008">
    <property type="entry name" value="Dimeric_a/b-barrel"/>
</dbReference>
<organism evidence="2 3">
    <name type="scientific">Aetokthonos hydrillicola Thurmond2011</name>
    <dbReference type="NCBI Taxonomy" id="2712845"/>
    <lineage>
        <taxon>Bacteria</taxon>
        <taxon>Bacillati</taxon>
        <taxon>Cyanobacteriota</taxon>
        <taxon>Cyanophyceae</taxon>
        <taxon>Nostocales</taxon>
        <taxon>Hapalosiphonaceae</taxon>
        <taxon>Aetokthonos</taxon>
    </lineage>
</organism>
<dbReference type="AlphaFoldDB" id="A0AAP5I2V7"/>
<dbReference type="Proteomes" id="UP000667802">
    <property type="component" value="Unassembled WGS sequence"/>
</dbReference>
<dbReference type="EMBL" id="JAALHA020000001">
    <property type="protein sequence ID" value="MDR9893774.1"/>
    <property type="molecule type" value="Genomic_DNA"/>
</dbReference>
<dbReference type="Gene3D" id="3.30.70.100">
    <property type="match status" value="1"/>
</dbReference>
<reference evidence="3" key="1">
    <citation type="journal article" date="2021" name="Science">
        <title>Hunting the eagle killer: A cyanobacterial neurotoxin causes vacuolar myelinopathy.</title>
        <authorList>
            <person name="Breinlinger S."/>
            <person name="Phillips T.J."/>
            <person name="Haram B.N."/>
            <person name="Mares J."/>
            <person name="Martinez Yerena J.A."/>
            <person name="Hrouzek P."/>
            <person name="Sobotka R."/>
            <person name="Henderson W.M."/>
            <person name="Schmieder P."/>
            <person name="Williams S.M."/>
            <person name="Lauderdale J.D."/>
            <person name="Wilde H.D."/>
            <person name="Gerrin W."/>
            <person name="Kust A."/>
            <person name="Washington J.W."/>
            <person name="Wagner C."/>
            <person name="Geier B."/>
            <person name="Liebeke M."/>
            <person name="Enke H."/>
            <person name="Niedermeyer T.H.J."/>
            <person name="Wilde S.B."/>
        </authorList>
    </citation>
    <scope>NUCLEOTIDE SEQUENCE [LARGE SCALE GENOMIC DNA]</scope>
    <source>
        <strain evidence="3">Thurmond2011</strain>
    </source>
</reference>
<dbReference type="InterPro" id="IPR050744">
    <property type="entry name" value="AI-2_Isomerase_LsrG"/>
</dbReference>
<sequence>MTVQQVIVTASIKVKSGMEERFKEEYLPIVNLTLAEEGCLNYNLYQSQANPSIFMLYEKWMSKEILDQHLQMPYMKAISEKASEFLVEPVEINLWEHIDFVP</sequence>
<dbReference type="SUPFAM" id="SSF54909">
    <property type="entry name" value="Dimeric alpha+beta barrel"/>
    <property type="match status" value="1"/>
</dbReference>
<dbReference type="InterPro" id="IPR007138">
    <property type="entry name" value="ABM_dom"/>
</dbReference>